<sequence>MHKDDARLQQLLQRSELADFATGIRSLLWNTIRLTSRRVADEAELPLGASKIGGNPDLPSDTPWPTWNGHPLPFLAQIRLADLAPCDPTHELPHHGMLAFFYDPSHNEYPIPPERFRVLSYPSSAGLYRATPTEEPSLCFPPCALTYTSSVTLPPPESSELACIGLPMEAFFYPEQPEKLQQAAGAYEELITYLDHEEHEAPRHQLLGHPYQIQGDLLQECVRDTDYQGPPTDWRLLFQLDTDATAEMMWGDCGAIYFYILKRDLAARDFSRVHLILQCC</sequence>
<dbReference type="Pfam" id="PF09234">
    <property type="entry name" value="DUF1963"/>
    <property type="match status" value="1"/>
</dbReference>
<dbReference type="PANTHER" id="PTHR36436:SF6">
    <property type="entry name" value="SLL5081 PROTEIN"/>
    <property type="match status" value="1"/>
</dbReference>
<dbReference type="InterPro" id="IPR015315">
    <property type="entry name" value="DUF1963"/>
</dbReference>
<accession>A0A455SMI1</accession>
<reference evidence="1" key="1">
    <citation type="submission" date="2018-12" db="EMBL/GenBank/DDBJ databases">
        <title>Novel natural products biosynthetic potential of the class Ktedonobacteria.</title>
        <authorList>
            <person name="Zheng Y."/>
            <person name="Saitou A."/>
            <person name="Wang C.M."/>
            <person name="Toyoda A."/>
            <person name="Minakuchi Y."/>
            <person name="Sekiguchi Y."/>
            <person name="Ueda K."/>
            <person name="Takano H."/>
            <person name="Sakai Y."/>
            <person name="Yokota A."/>
            <person name="Yabe S."/>
        </authorList>
    </citation>
    <scope>NUCLEOTIDE SEQUENCE</scope>
    <source>
        <strain evidence="1">COM3</strain>
    </source>
</reference>
<organism evidence="1">
    <name type="scientific">Thermosporothrix sp. COM3</name>
    <dbReference type="NCBI Taxonomy" id="2490863"/>
    <lineage>
        <taxon>Bacteria</taxon>
        <taxon>Bacillati</taxon>
        <taxon>Chloroflexota</taxon>
        <taxon>Ktedonobacteria</taxon>
        <taxon>Ktedonobacterales</taxon>
        <taxon>Thermosporotrichaceae</taxon>
        <taxon>Thermosporothrix</taxon>
    </lineage>
</organism>
<dbReference type="InterPro" id="IPR035948">
    <property type="entry name" value="YwqG-like_sf"/>
</dbReference>
<dbReference type="EMBL" id="AP019376">
    <property type="protein sequence ID" value="BBH88189.1"/>
    <property type="molecule type" value="Genomic_DNA"/>
</dbReference>
<evidence type="ECO:0008006" key="2">
    <source>
        <dbReference type="Google" id="ProtNLM"/>
    </source>
</evidence>
<protein>
    <recommendedName>
        <fullName evidence="2">DUF1963 domain-containing protein</fullName>
    </recommendedName>
</protein>
<dbReference type="PANTHER" id="PTHR36436">
    <property type="entry name" value="SLL5081 PROTEIN"/>
    <property type="match status" value="1"/>
</dbReference>
<proteinExistence type="predicted"/>
<evidence type="ECO:0000313" key="1">
    <source>
        <dbReference type="EMBL" id="BBH88189.1"/>
    </source>
</evidence>
<dbReference type="Gene3D" id="2.30.320.10">
    <property type="entry name" value="YwqG-like"/>
    <property type="match status" value="1"/>
</dbReference>
<dbReference type="AlphaFoldDB" id="A0A455SMI1"/>
<name>A0A455SMI1_9CHLR</name>
<gene>
    <name evidence="1" type="ORF">KTC_29400</name>
</gene>
<dbReference type="SUPFAM" id="SSF103032">
    <property type="entry name" value="Hypothetical protein YwqG"/>
    <property type="match status" value="1"/>
</dbReference>